<dbReference type="EMBL" id="SPPD01000007">
    <property type="protein sequence ID" value="TFU97837.1"/>
    <property type="molecule type" value="Genomic_DNA"/>
</dbReference>
<dbReference type="RefSeq" id="WP_135182017.1">
    <property type="nucleotide sequence ID" value="NZ_JADGKZ010000007.1"/>
</dbReference>
<accession>A0A4Y9JAK2</accession>
<name>A0A4Y9JAK2_9STRE</name>
<comment type="caution">
    <text evidence="1">The sequence shown here is derived from an EMBL/GenBank/DDBJ whole genome shotgun (WGS) entry which is preliminary data.</text>
</comment>
<reference evidence="1 2" key="1">
    <citation type="submission" date="2019-03" db="EMBL/GenBank/DDBJ databases">
        <title>Diversity of the mouse oral microbiome.</title>
        <authorList>
            <person name="Joseph S."/>
            <person name="Aduse-Opoku J."/>
            <person name="Curtis M."/>
            <person name="Wade W."/>
            <person name="Hashim A."/>
        </authorList>
    </citation>
    <scope>NUCLEOTIDE SEQUENCE [LARGE SCALE GENOMIC DNA]</scope>
    <source>
        <strain evidence="1 2">WM131</strain>
    </source>
</reference>
<organism evidence="1 2">
    <name type="scientific">Streptococcus cuniculi</name>
    <dbReference type="NCBI Taxonomy" id="1432788"/>
    <lineage>
        <taxon>Bacteria</taxon>
        <taxon>Bacillati</taxon>
        <taxon>Bacillota</taxon>
        <taxon>Bacilli</taxon>
        <taxon>Lactobacillales</taxon>
        <taxon>Streptococcaceae</taxon>
        <taxon>Streptococcus</taxon>
    </lineage>
</organism>
<gene>
    <name evidence="1" type="ORF">E4T82_06340</name>
</gene>
<dbReference type="AlphaFoldDB" id="A0A4Y9JAK2"/>
<dbReference type="Proteomes" id="UP000297253">
    <property type="component" value="Unassembled WGS sequence"/>
</dbReference>
<protein>
    <submittedName>
        <fullName evidence="1">Uncharacterized protein</fullName>
    </submittedName>
</protein>
<proteinExistence type="predicted"/>
<evidence type="ECO:0000313" key="2">
    <source>
        <dbReference type="Proteomes" id="UP000297253"/>
    </source>
</evidence>
<sequence>MVEPNKKKLAKHADRVLKNYRNFQKLANLSGAFAQCAESLVQEIDDIVARLDDVSRAILVNWYCQKIGQRKTRGQMCRTLDITVAEYQNIKNQGLLDFAKQYRNGVLETLPD</sequence>
<dbReference type="OrthoDB" id="9897355at2"/>
<evidence type="ECO:0000313" key="1">
    <source>
        <dbReference type="EMBL" id="TFU97837.1"/>
    </source>
</evidence>